<dbReference type="InterPro" id="IPR045275">
    <property type="entry name" value="MscS_archaea/bacteria_type"/>
</dbReference>
<reference evidence="10 11" key="1">
    <citation type="submission" date="2016-10" db="EMBL/GenBank/DDBJ databases">
        <authorList>
            <person name="de Groot N.N."/>
        </authorList>
    </citation>
    <scope>NUCLEOTIDE SEQUENCE [LARGE SCALE GENOMIC DNA]</scope>
    <source>
        <strain evidence="10 11">CGMCC 1.6114</strain>
    </source>
</reference>
<dbReference type="SUPFAM" id="SSF50182">
    <property type="entry name" value="Sm-like ribonucleoproteins"/>
    <property type="match status" value="1"/>
</dbReference>
<dbReference type="InterPro" id="IPR006685">
    <property type="entry name" value="MscS_channel_2nd"/>
</dbReference>
<dbReference type="SUPFAM" id="SSF82689">
    <property type="entry name" value="Mechanosensitive channel protein MscS (YggB), C-terminal domain"/>
    <property type="match status" value="1"/>
</dbReference>
<dbReference type="RefSeq" id="WP_038263272.1">
    <property type="nucleotide sequence ID" value="NZ_FPAG01000010.1"/>
</dbReference>
<comment type="similarity">
    <text evidence="2">Belongs to the MscS (TC 1.A.23) family.</text>
</comment>
<dbReference type="Pfam" id="PF00924">
    <property type="entry name" value="MS_channel_2nd"/>
    <property type="match status" value="1"/>
</dbReference>
<gene>
    <name evidence="10" type="ORF">SAMN04487906_3234</name>
</gene>
<evidence type="ECO:0000259" key="8">
    <source>
        <dbReference type="Pfam" id="PF00924"/>
    </source>
</evidence>
<dbReference type="InterPro" id="IPR011066">
    <property type="entry name" value="MscS_channel_C_sf"/>
</dbReference>
<evidence type="ECO:0000256" key="4">
    <source>
        <dbReference type="ARBA" id="ARBA00022692"/>
    </source>
</evidence>
<keyword evidence="5 7" id="KW-1133">Transmembrane helix</keyword>
<dbReference type="OrthoDB" id="9809206at2"/>
<evidence type="ECO:0000256" key="7">
    <source>
        <dbReference type="SAM" id="Phobius"/>
    </source>
</evidence>
<dbReference type="InterPro" id="IPR023408">
    <property type="entry name" value="MscS_beta-dom_sf"/>
</dbReference>
<accession>A0A1I6VLZ3</accession>
<dbReference type="GO" id="GO:0005886">
    <property type="term" value="C:plasma membrane"/>
    <property type="evidence" value="ECO:0007669"/>
    <property type="project" value="UniProtKB-SubCell"/>
</dbReference>
<dbReference type="GO" id="GO:0008381">
    <property type="term" value="F:mechanosensitive monoatomic ion channel activity"/>
    <property type="evidence" value="ECO:0007669"/>
    <property type="project" value="InterPro"/>
</dbReference>
<evidence type="ECO:0000256" key="6">
    <source>
        <dbReference type="ARBA" id="ARBA00023136"/>
    </source>
</evidence>
<keyword evidence="6 7" id="KW-0472">Membrane</keyword>
<feature type="domain" description="Mechanosensitive ion channel MscS C-terminal" evidence="9">
    <location>
        <begin position="258"/>
        <end position="349"/>
    </location>
</feature>
<keyword evidence="4 7" id="KW-0812">Transmembrane</keyword>
<proteinExistence type="inferred from homology"/>
<dbReference type="EMBL" id="FPAG01000010">
    <property type="protein sequence ID" value="SFT14752.1"/>
    <property type="molecule type" value="Genomic_DNA"/>
</dbReference>
<keyword evidence="3" id="KW-1003">Cell membrane</keyword>
<evidence type="ECO:0000256" key="1">
    <source>
        <dbReference type="ARBA" id="ARBA00004651"/>
    </source>
</evidence>
<comment type="subcellular location">
    <subcellularLocation>
        <location evidence="1">Cell membrane</location>
        <topology evidence="1">Multi-pass membrane protein</topology>
    </subcellularLocation>
</comment>
<dbReference type="Gene3D" id="1.10.287.1260">
    <property type="match status" value="1"/>
</dbReference>
<feature type="transmembrane region" description="Helical" evidence="7">
    <location>
        <begin position="13"/>
        <end position="32"/>
    </location>
</feature>
<evidence type="ECO:0000256" key="3">
    <source>
        <dbReference type="ARBA" id="ARBA00022475"/>
    </source>
</evidence>
<sequence>MDLNNFIENYKSHLLYILVVIVCILFLRLITIQLKKWLIKKEQQKFPDEKPRTINLVGKILNALWYILGIIAIAFIFTEKEDHELLITRFKLFSYLGFLAIATIISAAVANMWFRKTISRKEHSHEDTTNLKFLKNFVIFCIYFIGILFGLLAFPSMKSIAHTALGGAGVLALIAGVASQEALSNLVGGVFIISFKPFKIGDVIKVTDTMVGTVMDITLRHTVIKNFENKMIVIPNAIINKEKLINYDLGDAKVCEHIEIDISYDSDVALAKQLLQEECENHPFIYDNRTKLEKKDQQPKVKTALVRMNDSSVTIRAWAWSLNFPKAFEMKCDILESTKKRYETEGVEIPFPYRTLVFKNGNNQS</sequence>
<evidence type="ECO:0000313" key="11">
    <source>
        <dbReference type="Proteomes" id="UP000183209"/>
    </source>
</evidence>
<organism evidence="10 11">
    <name type="scientific">Zhouia amylolytica</name>
    <dbReference type="NCBI Taxonomy" id="376730"/>
    <lineage>
        <taxon>Bacteria</taxon>
        <taxon>Pseudomonadati</taxon>
        <taxon>Bacteroidota</taxon>
        <taxon>Flavobacteriia</taxon>
        <taxon>Flavobacteriales</taxon>
        <taxon>Flavobacteriaceae</taxon>
        <taxon>Zhouia</taxon>
    </lineage>
</organism>
<feature type="domain" description="Mechanosensitive ion channel MscS" evidence="8">
    <location>
        <begin position="182"/>
        <end position="247"/>
    </location>
</feature>
<dbReference type="PANTHER" id="PTHR30221:SF1">
    <property type="entry name" value="SMALL-CONDUCTANCE MECHANOSENSITIVE CHANNEL"/>
    <property type="match status" value="1"/>
</dbReference>
<dbReference type="InterPro" id="IPR010920">
    <property type="entry name" value="LSM_dom_sf"/>
</dbReference>
<dbReference type="Proteomes" id="UP000183209">
    <property type="component" value="Unassembled WGS sequence"/>
</dbReference>
<evidence type="ECO:0000256" key="2">
    <source>
        <dbReference type="ARBA" id="ARBA00008017"/>
    </source>
</evidence>
<dbReference type="InterPro" id="IPR049278">
    <property type="entry name" value="MS_channel_C"/>
</dbReference>
<protein>
    <submittedName>
        <fullName evidence="10">Small-conductance mechanosensitive channel</fullName>
    </submittedName>
</protein>
<dbReference type="Gene3D" id="2.30.30.60">
    <property type="match status" value="1"/>
</dbReference>
<evidence type="ECO:0000256" key="5">
    <source>
        <dbReference type="ARBA" id="ARBA00022989"/>
    </source>
</evidence>
<dbReference type="AlphaFoldDB" id="A0A1I6VLZ3"/>
<dbReference type="Pfam" id="PF21082">
    <property type="entry name" value="MS_channel_3rd"/>
    <property type="match status" value="1"/>
</dbReference>
<evidence type="ECO:0000313" key="10">
    <source>
        <dbReference type="EMBL" id="SFT14752.1"/>
    </source>
</evidence>
<name>A0A1I6VLZ3_9FLAO</name>
<feature type="transmembrane region" description="Helical" evidence="7">
    <location>
        <begin position="134"/>
        <end position="154"/>
    </location>
</feature>
<feature type="transmembrane region" description="Helical" evidence="7">
    <location>
        <begin position="92"/>
        <end position="114"/>
    </location>
</feature>
<feature type="transmembrane region" description="Helical" evidence="7">
    <location>
        <begin position="53"/>
        <end position="77"/>
    </location>
</feature>
<dbReference type="PANTHER" id="PTHR30221">
    <property type="entry name" value="SMALL-CONDUCTANCE MECHANOSENSITIVE CHANNEL"/>
    <property type="match status" value="1"/>
</dbReference>
<evidence type="ECO:0000259" key="9">
    <source>
        <dbReference type="Pfam" id="PF21082"/>
    </source>
</evidence>
<dbReference type="Gene3D" id="3.30.70.100">
    <property type="match status" value="1"/>
</dbReference>